<dbReference type="InterPro" id="IPR012337">
    <property type="entry name" value="RNaseH-like_sf"/>
</dbReference>
<dbReference type="NCBIfam" id="NF033546">
    <property type="entry name" value="transpos_IS21"/>
    <property type="match status" value="1"/>
</dbReference>
<dbReference type="AlphaFoldDB" id="A0A3Q8WWL8"/>
<gene>
    <name evidence="4" type="ORF">EJO69_02155</name>
    <name evidence="5" type="ORF">EJO69_08780</name>
    <name evidence="6" type="ORF">EJO69_10740</name>
</gene>
<keyword evidence="7" id="KW-1185">Reference proteome</keyword>
<sequence length="519" mass="57536">MVRKIKSKLILELRSQGQSGRAIAAAHGMSRNSIAQVFEAADREGLSYDDIAEVPEAEVYARLFPGRGEHTSVYVQPDWTRVHRELARVGVTLKLLHSEYVDLVKDEGGLAMSYDRFCRRYQHHVHLTGVASRVGHKAGQAVEVDWAGPTMTLTNPVTGAEQKVYLFIACLPFSRYAFVEPCADMTQTSWLNAHVAMFDYFGGSVPRIVCDNLKTGVITRPREGEIVLNDSYRELAGHYLAAVLPARVGKPKDKASVENTVWHVATRINAKLREHSFASLAQLRQAIRAELETYNAEPFQKRAGSRASVFRTEEEPLLRPLPAVAYEIATWVYGRKVAKNSHVVWQKNSYSVPYPNIGKTVDLRITPTMVEIYDGHDRLTSHVRVPTGTSGVYRTHDGDLPGGKGYQPWDEHRVRDWATRIGANTLTVVDRIFAAVPVTEQGLDPALAVLRLSRRFTAGRVEAACKIALEANIRSPRYSHVRPILDTGQDKTGTAAPSSQSEGGGYVRGAAYYGGGRSK</sequence>
<evidence type="ECO:0000259" key="3">
    <source>
        <dbReference type="PROSITE" id="PS50994"/>
    </source>
</evidence>
<reference evidence="6 7" key="1">
    <citation type="submission" date="2018-12" db="EMBL/GenBank/DDBJ databases">
        <title>Complete genome sequence of Flaviflexus salsibiostraticola KCTC 33148.</title>
        <authorList>
            <person name="Bae J.-W."/>
        </authorList>
    </citation>
    <scope>NUCLEOTIDE SEQUENCE [LARGE SCALE GENOMIC DNA]</scope>
    <source>
        <strain evidence="6 7">KCTC 33148</strain>
    </source>
</reference>
<dbReference type="EMBL" id="CP034438">
    <property type="protein sequence ID" value="AZN30723.1"/>
    <property type="molecule type" value="Genomic_DNA"/>
</dbReference>
<dbReference type="PROSITE" id="PS50994">
    <property type="entry name" value="INTEGRASE"/>
    <property type="match status" value="1"/>
</dbReference>
<dbReference type="PANTHER" id="PTHR35004">
    <property type="entry name" value="TRANSPOSASE RV3428C-RELATED"/>
    <property type="match status" value="1"/>
</dbReference>
<accession>A0A3Q8WWL8</accession>
<evidence type="ECO:0000313" key="6">
    <source>
        <dbReference type="EMBL" id="AZN30723.1"/>
    </source>
</evidence>
<name>A0A3Q8WWL8_9ACTO</name>
<dbReference type="InterPro" id="IPR054353">
    <property type="entry name" value="IstA-like_C"/>
</dbReference>
<dbReference type="Gene3D" id="3.30.420.10">
    <property type="entry name" value="Ribonuclease H-like superfamily/Ribonuclease H"/>
    <property type="match status" value="1"/>
</dbReference>
<dbReference type="SUPFAM" id="SSF53098">
    <property type="entry name" value="Ribonuclease H-like"/>
    <property type="match status" value="1"/>
</dbReference>
<dbReference type="KEGG" id="fsl:EJO69_02155"/>
<dbReference type="GO" id="GO:0003676">
    <property type="term" value="F:nucleic acid binding"/>
    <property type="evidence" value="ECO:0007669"/>
    <property type="project" value="InterPro"/>
</dbReference>
<organism evidence="6 7">
    <name type="scientific">Flaviflexus salsibiostraticola</name>
    <dbReference type="NCBI Taxonomy" id="1282737"/>
    <lineage>
        <taxon>Bacteria</taxon>
        <taxon>Bacillati</taxon>
        <taxon>Actinomycetota</taxon>
        <taxon>Actinomycetes</taxon>
        <taxon>Actinomycetales</taxon>
        <taxon>Actinomycetaceae</taxon>
        <taxon>Flaviflexus</taxon>
    </lineage>
</organism>
<evidence type="ECO:0000256" key="1">
    <source>
        <dbReference type="ARBA" id="ARBA00009277"/>
    </source>
</evidence>
<dbReference type="KEGG" id="fsl:EJO69_08780"/>
<evidence type="ECO:0000256" key="2">
    <source>
        <dbReference type="SAM" id="MobiDB-lite"/>
    </source>
</evidence>
<feature type="domain" description="Integrase catalytic" evidence="3">
    <location>
        <begin position="134"/>
        <end position="321"/>
    </location>
</feature>
<evidence type="ECO:0000313" key="5">
    <source>
        <dbReference type="EMBL" id="AZN30389.1"/>
    </source>
</evidence>
<dbReference type="KEGG" id="fsl:EJO69_10740"/>
<protein>
    <submittedName>
        <fullName evidence="6">IS21 family transposase</fullName>
    </submittedName>
</protein>
<evidence type="ECO:0000313" key="4">
    <source>
        <dbReference type="EMBL" id="AZN29232.1"/>
    </source>
</evidence>
<proteinExistence type="inferred from homology"/>
<dbReference type="Pfam" id="PF22483">
    <property type="entry name" value="Mu-transpos_C_2"/>
    <property type="match status" value="1"/>
</dbReference>
<feature type="region of interest" description="Disordered" evidence="2">
    <location>
        <begin position="485"/>
        <end position="507"/>
    </location>
</feature>
<dbReference type="EMBL" id="CP034438">
    <property type="protein sequence ID" value="AZN30389.1"/>
    <property type="molecule type" value="Genomic_DNA"/>
</dbReference>
<feature type="compositionally biased region" description="Polar residues" evidence="2">
    <location>
        <begin position="490"/>
        <end position="501"/>
    </location>
</feature>
<evidence type="ECO:0000313" key="7">
    <source>
        <dbReference type="Proteomes" id="UP000270021"/>
    </source>
</evidence>
<dbReference type="InterPro" id="IPR001584">
    <property type="entry name" value="Integrase_cat-core"/>
</dbReference>
<dbReference type="OrthoDB" id="2065409at2"/>
<comment type="similarity">
    <text evidence="1">Belongs to the transposase IS21/IS408/IS1162 family.</text>
</comment>
<dbReference type="Proteomes" id="UP000270021">
    <property type="component" value="Chromosome"/>
</dbReference>
<dbReference type="InterPro" id="IPR036397">
    <property type="entry name" value="RNaseH_sf"/>
</dbReference>
<dbReference type="RefSeq" id="WP_126038612.1">
    <property type="nucleotide sequence ID" value="NZ_CP034438.1"/>
</dbReference>
<dbReference type="GO" id="GO:0015074">
    <property type="term" value="P:DNA integration"/>
    <property type="evidence" value="ECO:0007669"/>
    <property type="project" value="InterPro"/>
</dbReference>
<dbReference type="EMBL" id="CP034438">
    <property type="protein sequence ID" value="AZN29232.1"/>
    <property type="molecule type" value="Genomic_DNA"/>
</dbReference>
<dbReference type="PANTHER" id="PTHR35004:SF8">
    <property type="entry name" value="TRANSPOSASE RV3428C-RELATED"/>
    <property type="match status" value="1"/>
</dbReference>